<dbReference type="Gene3D" id="2.130.10.10">
    <property type="entry name" value="YVTN repeat-like/Quinoprotein amine dehydrogenase"/>
    <property type="match status" value="2"/>
</dbReference>
<accession>A0ABW4SSZ1</accession>
<evidence type="ECO:0000313" key="2">
    <source>
        <dbReference type="EMBL" id="MFD1932316.1"/>
    </source>
</evidence>
<protein>
    <submittedName>
        <fullName evidence="2">Uncharacterized protein</fullName>
    </submittedName>
</protein>
<evidence type="ECO:0000256" key="1">
    <source>
        <dbReference type="SAM" id="SignalP"/>
    </source>
</evidence>
<keyword evidence="3" id="KW-1185">Reference proteome</keyword>
<evidence type="ECO:0000313" key="3">
    <source>
        <dbReference type="Proteomes" id="UP001597368"/>
    </source>
</evidence>
<feature type="chain" id="PRO_5047148175" evidence="1">
    <location>
        <begin position="30"/>
        <end position="645"/>
    </location>
</feature>
<feature type="signal peptide" evidence="1">
    <location>
        <begin position="1"/>
        <end position="29"/>
    </location>
</feature>
<organism evidence="2 3">
    <name type="scientific">Nonomuraea mangrovi</name>
    <dbReference type="NCBI Taxonomy" id="2316207"/>
    <lineage>
        <taxon>Bacteria</taxon>
        <taxon>Bacillati</taxon>
        <taxon>Actinomycetota</taxon>
        <taxon>Actinomycetes</taxon>
        <taxon>Streptosporangiales</taxon>
        <taxon>Streptosporangiaceae</taxon>
        <taxon>Nonomuraea</taxon>
    </lineage>
</organism>
<gene>
    <name evidence="2" type="ORF">ACFSKW_12605</name>
</gene>
<proteinExistence type="predicted"/>
<name>A0ABW4SSZ1_9ACTN</name>
<keyword evidence="1" id="KW-0732">Signal</keyword>
<dbReference type="InterPro" id="IPR011047">
    <property type="entry name" value="Quinoprotein_ADH-like_sf"/>
</dbReference>
<dbReference type="EMBL" id="JBHUFV010000020">
    <property type="protein sequence ID" value="MFD1932316.1"/>
    <property type="molecule type" value="Genomic_DNA"/>
</dbReference>
<comment type="caution">
    <text evidence="2">The sequence shown here is derived from an EMBL/GenBank/DDBJ whole genome shotgun (WGS) entry which is preliminary data.</text>
</comment>
<dbReference type="SUPFAM" id="SSF50998">
    <property type="entry name" value="Quinoprotein alcohol dehydrogenase-like"/>
    <property type="match status" value="1"/>
</dbReference>
<dbReference type="InterPro" id="IPR015943">
    <property type="entry name" value="WD40/YVTN_repeat-like_dom_sf"/>
</dbReference>
<dbReference type="SUPFAM" id="SSF63829">
    <property type="entry name" value="Calcium-dependent phosphotriesterase"/>
    <property type="match status" value="1"/>
</dbReference>
<dbReference type="RefSeq" id="WP_379572378.1">
    <property type="nucleotide sequence ID" value="NZ_JBHUFV010000020.1"/>
</dbReference>
<reference evidence="3" key="1">
    <citation type="journal article" date="2019" name="Int. J. Syst. Evol. Microbiol.">
        <title>The Global Catalogue of Microorganisms (GCM) 10K type strain sequencing project: providing services to taxonomists for standard genome sequencing and annotation.</title>
        <authorList>
            <consortium name="The Broad Institute Genomics Platform"/>
            <consortium name="The Broad Institute Genome Sequencing Center for Infectious Disease"/>
            <person name="Wu L."/>
            <person name="Ma J."/>
        </authorList>
    </citation>
    <scope>NUCLEOTIDE SEQUENCE [LARGE SCALE GENOMIC DNA]</scope>
    <source>
        <strain evidence="3">ICMP 6774ER</strain>
    </source>
</reference>
<dbReference type="Proteomes" id="UP001597368">
    <property type="component" value="Unassembled WGS sequence"/>
</dbReference>
<sequence length="645" mass="68285">MRKTRFAAVRATALATALAVGLTCLPASAAAAPVIEDLGPASEVTSISAAEFVGDRLYLGTGGIKPTRIGAYDPAQRKVTSIAELPTGDGTWAAAAVGTDLYVGTYTPGDIHKVDTRTGTAAKVADVKPDNFIWCLDAAPDGKIYAGTYPRGRVVEYDPATGQTRDFGQAVAGEQYVRSIAVDETTVYAGVGAKAHLIAIDRATGAKRELLPAELADRTFVGTLALEGGLLAAGLSATGDLMLMETADPSRHVLVDAPGDSYVTAIGIDAPHNDVYFGTRPSGTLYRYDRDTAKLDKLAVPYDGASFNRIFVGDGKLTGVLTSSVVEYDLATGELTGVDLTQAGMPPAPELPMAVTATRDQVLVSGKAGVQVHDLATGASTRTFLPGEAKAMTVVGKQVYLSVYTLGYLFGMRPDGSDLRRLTRVGEEQNRPLDAHYDPLSGRLLVGTQPEYGLHGGALALYDPRRDRIETFRNVVRNQSIRSVTSMLGTAYVASEIAGGLGTTPVEKEAELAAFDLLTKRVRWSTVPVPGATSISDLVAHRGRLYGIADTGVLFEFDPWRKKVTRTVQVPISAARSGTLVETRGRLYGTDGKAIYRLDPSAMTISTVVEGLDAQAYGTQPLLAAAPDGRALYALRARNLVRVTL</sequence>